<dbReference type="PROSITE" id="PS51257">
    <property type="entry name" value="PROKAR_LIPOPROTEIN"/>
    <property type="match status" value="1"/>
</dbReference>
<feature type="chain" id="PRO_5011563584" description="PEGA domain-containing protein" evidence="1">
    <location>
        <begin position="26"/>
        <end position="167"/>
    </location>
</feature>
<dbReference type="OrthoDB" id="194242at2"/>
<evidence type="ECO:0000313" key="3">
    <source>
        <dbReference type="Proteomes" id="UP000198706"/>
    </source>
</evidence>
<keyword evidence="1" id="KW-0732">Signal</keyword>
<organism evidence="2 3">
    <name type="scientific">Pseudomonas indica</name>
    <dbReference type="NCBI Taxonomy" id="137658"/>
    <lineage>
        <taxon>Bacteria</taxon>
        <taxon>Pseudomonadati</taxon>
        <taxon>Pseudomonadota</taxon>
        <taxon>Gammaproteobacteria</taxon>
        <taxon>Pseudomonadales</taxon>
        <taxon>Pseudomonadaceae</taxon>
        <taxon>Pseudomonas</taxon>
    </lineage>
</organism>
<keyword evidence="3" id="KW-1185">Reference proteome</keyword>
<evidence type="ECO:0000313" key="2">
    <source>
        <dbReference type="EMBL" id="SDL37732.1"/>
    </source>
</evidence>
<reference evidence="2 3" key="1">
    <citation type="submission" date="2016-10" db="EMBL/GenBank/DDBJ databases">
        <authorList>
            <person name="de Groot N.N."/>
        </authorList>
    </citation>
    <scope>NUCLEOTIDE SEQUENCE [LARGE SCALE GENOMIC DNA]</scope>
    <source>
        <strain evidence="2 3">JCM 21544</strain>
    </source>
</reference>
<feature type="signal peptide" evidence="1">
    <location>
        <begin position="1"/>
        <end position="25"/>
    </location>
</feature>
<accession>A0A1G9JKC4</accession>
<dbReference type="RefSeq" id="WP_084335685.1">
    <property type="nucleotide sequence ID" value="NZ_CBKZNZ010000001.1"/>
</dbReference>
<evidence type="ECO:0008006" key="4">
    <source>
        <dbReference type="Google" id="ProtNLM"/>
    </source>
</evidence>
<proteinExistence type="predicted"/>
<name>A0A1G9JKC4_9PSED</name>
<sequence>MSKLRVRFALIPAALSVLISGCASIVSDSQYPVSVSSTPAGATFEIRNRAGQVIHSGTTPGSVTLKSGAGYFKGEQYTLTFHKEGFADQQTTLNTSLDGWYWGNIIFGGLIGMLAVDPATGAMYKLPENAAATLAPVTAEAKSSDSLTLMTLDQVPEHLRGQLIPLN</sequence>
<protein>
    <recommendedName>
        <fullName evidence="4">PEGA domain-containing protein</fullName>
    </recommendedName>
</protein>
<dbReference type="AlphaFoldDB" id="A0A1G9JKC4"/>
<gene>
    <name evidence="2" type="ORF">SAMN05216186_11983</name>
</gene>
<dbReference type="EMBL" id="FNFD01000019">
    <property type="protein sequence ID" value="SDL37732.1"/>
    <property type="molecule type" value="Genomic_DNA"/>
</dbReference>
<evidence type="ECO:0000256" key="1">
    <source>
        <dbReference type="SAM" id="SignalP"/>
    </source>
</evidence>
<dbReference type="Proteomes" id="UP000198706">
    <property type="component" value="Unassembled WGS sequence"/>
</dbReference>
<dbReference type="STRING" id="137658.SAMN05216186_11983"/>